<keyword evidence="2" id="KW-1185">Reference proteome</keyword>
<dbReference type="CDD" id="cd04645">
    <property type="entry name" value="LbH_gamma_CA_like"/>
    <property type="match status" value="1"/>
</dbReference>
<dbReference type="AlphaFoldDB" id="A0A2K2U3L8"/>
<dbReference type="Gene3D" id="2.160.10.10">
    <property type="entry name" value="Hexapeptide repeat proteins"/>
    <property type="match status" value="1"/>
</dbReference>
<sequence length="191" mass="19969">MSSEPTLYHRVRIHPNARISPAAGIVGDVRIGSESCVLAGAQIRGDDAPVVIGEQTSIQENAIVHVEADCPVVIGDRCTVGHGAIVHGCEIGRNTLVGMGAIIMNGAKIGEECVVAAGALVTEGKEFPPRTMIMGMPARAVRTLGDEEVERLCADAADEYVEVGAAMLREGVLVHPDPDLVIQLGASSERV</sequence>
<name>A0A2K2U3L8_9ACTN</name>
<dbReference type="PANTHER" id="PTHR13061">
    <property type="entry name" value="DYNACTIN SUBUNIT P25"/>
    <property type="match status" value="1"/>
</dbReference>
<dbReference type="InterPro" id="IPR047324">
    <property type="entry name" value="LbH_gamma_CA-like"/>
</dbReference>
<accession>A0A2K2U3L8</accession>
<dbReference type="RefSeq" id="WP_087195549.1">
    <property type="nucleotide sequence ID" value="NZ_PPEL01000063.1"/>
</dbReference>
<organism evidence="1 2">
    <name type="scientific">Rubneribacter badeniensis</name>
    <dbReference type="NCBI Taxonomy" id="2070688"/>
    <lineage>
        <taxon>Bacteria</taxon>
        <taxon>Bacillati</taxon>
        <taxon>Actinomycetota</taxon>
        <taxon>Coriobacteriia</taxon>
        <taxon>Eggerthellales</taxon>
        <taxon>Eggerthellaceae</taxon>
        <taxon>Rubneribacter</taxon>
    </lineage>
</organism>
<dbReference type="EMBL" id="PPEL01000063">
    <property type="protein sequence ID" value="PNV64852.1"/>
    <property type="molecule type" value="Genomic_DNA"/>
</dbReference>
<dbReference type="SUPFAM" id="SSF51161">
    <property type="entry name" value="Trimeric LpxA-like enzymes"/>
    <property type="match status" value="1"/>
</dbReference>
<dbReference type="InterPro" id="IPR050484">
    <property type="entry name" value="Transf_Hexapept/Carb_Anhydrase"/>
</dbReference>
<dbReference type="Pfam" id="PF00132">
    <property type="entry name" value="Hexapep"/>
    <property type="match status" value="1"/>
</dbReference>
<dbReference type="InterPro" id="IPR011004">
    <property type="entry name" value="Trimer_LpxA-like_sf"/>
</dbReference>
<gene>
    <name evidence="1" type="ORF">C2L80_09735</name>
</gene>
<proteinExistence type="predicted"/>
<dbReference type="Proteomes" id="UP000236488">
    <property type="component" value="Unassembled WGS sequence"/>
</dbReference>
<protein>
    <submittedName>
        <fullName evidence="1">Gamma carbonic anhydrase family protein</fullName>
    </submittedName>
</protein>
<dbReference type="Pfam" id="PF14602">
    <property type="entry name" value="Hexapep_2"/>
    <property type="match status" value="1"/>
</dbReference>
<comment type="caution">
    <text evidence="1">The sequence shown here is derived from an EMBL/GenBank/DDBJ whole genome shotgun (WGS) entry which is preliminary data.</text>
</comment>
<evidence type="ECO:0000313" key="1">
    <source>
        <dbReference type="EMBL" id="PNV64852.1"/>
    </source>
</evidence>
<dbReference type="PANTHER" id="PTHR13061:SF29">
    <property type="entry name" value="GAMMA CARBONIC ANHYDRASE-LIKE 1, MITOCHONDRIAL-RELATED"/>
    <property type="match status" value="1"/>
</dbReference>
<evidence type="ECO:0000313" key="2">
    <source>
        <dbReference type="Proteomes" id="UP000236488"/>
    </source>
</evidence>
<reference evidence="1 2" key="1">
    <citation type="journal article" date="2018" name="Int. J. Syst. Evol. Microbiol.">
        <title>Rubneribacter badeniensis gen. nov., sp. nov. and Enteroscipio rubneri gen. nov., sp. nov., new members of the Eggerthellaceae isolated from human faeces.</title>
        <authorList>
            <person name="Danylec N."/>
            <person name="Gobl A."/>
            <person name="Stoll D.A."/>
            <person name="Hetzer B."/>
            <person name="Kulling S.E."/>
            <person name="Huch M."/>
        </authorList>
    </citation>
    <scope>NUCLEOTIDE SEQUENCE [LARGE SCALE GENOMIC DNA]</scope>
    <source>
        <strain evidence="1 2">ResAG-85</strain>
    </source>
</reference>
<dbReference type="InterPro" id="IPR001451">
    <property type="entry name" value="Hexapep"/>
</dbReference>